<dbReference type="PRINTS" id="PR01410">
    <property type="entry name" value="CCBIOGENESIS"/>
</dbReference>
<evidence type="ECO:0000256" key="4">
    <source>
        <dbReference type="ARBA" id="ARBA00022519"/>
    </source>
</evidence>
<dbReference type="GO" id="GO:0017004">
    <property type="term" value="P:cytochrome complex assembly"/>
    <property type="evidence" value="ECO:0007669"/>
    <property type="project" value="UniProtKB-KW"/>
</dbReference>
<dbReference type="NCBIfam" id="TIGR00353">
    <property type="entry name" value="nrfE"/>
    <property type="match status" value="1"/>
</dbReference>
<name>A0A3B0ZEM9_9ZZZZ</name>
<feature type="transmembrane region" description="Helical" evidence="10">
    <location>
        <begin position="177"/>
        <end position="197"/>
    </location>
</feature>
<feature type="transmembrane region" description="Helical" evidence="10">
    <location>
        <begin position="447"/>
        <end position="467"/>
    </location>
</feature>
<evidence type="ECO:0000256" key="2">
    <source>
        <dbReference type="ARBA" id="ARBA00009186"/>
    </source>
</evidence>
<protein>
    <submittedName>
        <fullName evidence="13">Cytochrome c heme lyase subunit CcmF</fullName>
    </submittedName>
</protein>
<feature type="transmembrane region" description="Helical" evidence="10">
    <location>
        <begin position="209"/>
        <end position="229"/>
    </location>
</feature>
<dbReference type="EMBL" id="UOFR01000013">
    <property type="protein sequence ID" value="VAW91885.1"/>
    <property type="molecule type" value="Genomic_DNA"/>
</dbReference>
<comment type="function">
    <text evidence="9">Required for the biogenesis of c-type cytochromes. Possible subunit of a heme lyase.</text>
</comment>
<feature type="transmembrane region" description="Helical" evidence="10">
    <location>
        <begin position="47"/>
        <end position="72"/>
    </location>
</feature>
<evidence type="ECO:0000313" key="13">
    <source>
        <dbReference type="EMBL" id="VAW91885.1"/>
    </source>
</evidence>
<evidence type="ECO:0000256" key="9">
    <source>
        <dbReference type="ARBA" id="ARBA00037230"/>
    </source>
</evidence>
<dbReference type="GO" id="GO:0020037">
    <property type="term" value="F:heme binding"/>
    <property type="evidence" value="ECO:0007669"/>
    <property type="project" value="InterPro"/>
</dbReference>
<dbReference type="PANTHER" id="PTHR43653:SF1">
    <property type="entry name" value="CYTOCHROME C-TYPE BIOGENESIS PROTEIN CCMF"/>
    <property type="match status" value="1"/>
</dbReference>
<dbReference type="InterPro" id="IPR003567">
    <property type="entry name" value="Cyt_c_biogenesis"/>
</dbReference>
<organism evidence="13">
    <name type="scientific">hydrothermal vent metagenome</name>
    <dbReference type="NCBI Taxonomy" id="652676"/>
    <lineage>
        <taxon>unclassified sequences</taxon>
        <taxon>metagenomes</taxon>
        <taxon>ecological metagenomes</taxon>
    </lineage>
</organism>
<feature type="transmembrane region" description="Helical" evidence="10">
    <location>
        <begin position="273"/>
        <end position="292"/>
    </location>
</feature>
<keyword evidence="5 10" id="KW-0812">Transmembrane</keyword>
<evidence type="ECO:0000256" key="6">
    <source>
        <dbReference type="ARBA" id="ARBA00022748"/>
    </source>
</evidence>
<evidence type="ECO:0000256" key="8">
    <source>
        <dbReference type="ARBA" id="ARBA00023136"/>
    </source>
</evidence>
<keyword evidence="4" id="KW-0997">Cell inner membrane</keyword>
<evidence type="ECO:0000256" key="5">
    <source>
        <dbReference type="ARBA" id="ARBA00022692"/>
    </source>
</evidence>
<feature type="transmembrane region" description="Helical" evidence="10">
    <location>
        <begin position="96"/>
        <end position="114"/>
    </location>
</feature>
<comment type="similarity">
    <text evidence="2">Belongs to the CcmF/CycK/Ccl1/NrfE/CcsA family.</text>
</comment>
<feature type="transmembrane region" description="Helical" evidence="10">
    <location>
        <begin position="488"/>
        <end position="507"/>
    </location>
</feature>
<feature type="transmembrane region" description="Helical" evidence="10">
    <location>
        <begin position="121"/>
        <end position="142"/>
    </location>
</feature>
<dbReference type="InterPro" id="IPR002541">
    <property type="entry name" value="Cyt_c_assembly"/>
</dbReference>
<feature type="transmembrane region" description="Helical" evidence="10">
    <location>
        <begin position="249"/>
        <end position="266"/>
    </location>
</feature>
<dbReference type="InterPro" id="IPR032523">
    <property type="entry name" value="CcmF_C"/>
</dbReference>
<dbReference type="AlphaFoldDB" id="A0A3B0ZEM9"/>
<dbReference type="GO" id="GO:0005886">
    <property type="term" value="C:plasma membrane"/>
    <property type="evidence" value="ECO:0007669"/>
    <property type="project" value="UniProtKB-SubCell"/>
</dbReference>
<dbReference type="InterPro" id="IPR003568">
    <property type="entry name" value="Cyt_c_biogenesis_CcmF"/>
</dbReference>
<comment type="subcellular location">
    <subcellularLocation>
        <location evidence="1">Cell inner membrane</location>
        <topology evidence="1">Multi-pass membrane protein</topology>
    </subcellularLocation>
</comment>
<dbReference type="PRINTS" id="PR01411">
    <property type="entry name" value="CCMFBIOGNSIS"/>
</dbReference>
<dbReference type="GO" id="GO:0015232">
    <property type="term" value="F:heme transmembrane transporter activity"/>
    <property type="evidence" value="ECO:0007669"/>
    <property type="project" value="InterPro"/>
</dbReference>
<keyword evidence="6" id="KW-0201">Cytochrome c-type biogenesis</keyword>
<dbReference type="NCBIfam" id="NF007691">
    <property type="entry name" value="PRK10369.1"/>
    <property type="match status" value="1"/>
</dbReference>
<evidence type="ECO:0000259" key="12">
    <source>
        <dbReference type="Pfam" id="PF16327"/>
    </source>
</evidence>
<evidence type="ECO:0000256" key="3">
    <source>
        <dbReference type="ARBA" id="ARBA00022475"/>
    </source>
</evidence>
<evidence type="ECO:0000256" key="7">
    <source>
        <dbReference type="ARBA" id="ARBA00022989"/>
    </source>
</evidence>
<reference evidence="13" key="1">
    <citation type="submission" date="2018-06" db="EMBL/GenBank/DDBJ databases">
        <authorList>
            <person name="Zhirakovskaya E."/>
        </authorList>
    </citation>
    <scope>NUCLEOTIDE SEQUENCE</scope>
</reference>
<evidence type="ECO:0000256" key="10">
    <source>
        <dbReference type="SAM" id="Phobius"/>
    </source>
</evidence>
<proteinExistence type="inferred from homology"/>
<keyword evidence="7 10" id="KW-1133">Transmembrane helix</keyword>
<evidence type="ECO:0000259" key="11">
    <source>
        <dbReference type="Pfam" id="PF01578"/>
    </source>
</evidence>
<dbReference type="PANTHER" id="PTHR43653">
    <property type="entry name" value="CYTOCHROME C ASSEMBLY PROTEIN-RELATED"/>
    <property type="match status" value="1"/>
</dbReference>
<dbReference type="GO" id="GO:0016829">
    <property type="term" value="F:lyase activity"/>
    <property type="evidence" value="ECO:0007669"/>
    <property type="project" value="UniProtKB-KW"/>
</dbReference>
<feature type="domain" description="Cytochrome c-type biogenesis protein CcmF C-terminal" evidence="12">
    <location>
        <begin position="315"/>
        <end position="636"/>
    </location>
</feature>
<feature type="transmembrane region" description="Helical" evidence="10">
    <location>
        <begin position="6"/>
        <end position="26"/>
    </location>
</feature>
<keyword evidence="3" id="KW-1003">Cell membrane</keyword>
<feature type="transmembrane region" description="Helical" evidence="10">
    <location>
        <begin position="614"/>
        <end position="634"/>
    </location>
</feature>
<keyword evidence="13" id="KW-0456">Lyase</keyword>
<accession>A0A3B0ZEM9</accession>
<gene>
    <name evidence="13" type="ORF">MNBD_GAMMA21-2814</name>
</gene>
<evidence type="ECO:0000256" key="1">
    <source>
        <dbReference type="ARBA" id="ARBA00004429"/>
    </source>
</evidence>
<feature type="domain" description="Cytochrome c assembly protein" evidence="11">
    <location>
        <begin position="89"/>
        <end position="295"/>
    </location>
</feature>
<sequence>MIPEFGQFALIVALICAVIQAVLPLVGTITNQPNLIMVARPAAQAQFLALSFSFASLVYAFVTHDFSVAYVANNSNFDLPLLYRVSAVWGAHEGSLLLWALVLSIWTFAVTIFSRQVPPLMLARVVSIMGWVSIGFLLFMIMTSNPFERLFPIPSQGRDLNPLLQDFGLAIHPPMLYMGYVGLSVAFSFSIAALWANRLDSAWARWSRPWTNIAWIFLTLGIALGSWWAYYELGWGGWWFWDPVENASFMPWLVATALIHSLAVTDKRSSFKAWTALLAIFAFSLSLLGTFLVRSGVLTSVHAFASDPERGVFILLFLVIVVGGSLALFAVRAPLIKSHSQFSMLSRETALLLNNVFLVVLTIGILGGTLFPIFTVALDLGKYSVGFPFFNFIFVLLGTPLALLLGFGQLLRWKKDSAKQQVTKLIPLAISFLLAIGSVLMMSYFSFYALLGMTLAWWVLIMTLTSFMMRFKNQPLSLASLKKTPPSYYGTHIAHLGVVIFAVGITLTSNYSSKKDVLLKPGESYLMDGYTYNFNGARKVTGPNYRGHEGDIVITQDGIVIAEMKPQKRIYHSQKNPMTEAAIDAGLSRDLFVALGEQRGQAGAWTLRLYYKPFIRWIWLGAIIMSLGGLVASFDKRYRQKNKRRQTEREKDHLTGELS</sequence>
<dbReference type="Pfam" id="PF01578">
    <property type="entry name" value="Cytochrom_C_asm"/>
    <property type="match status" value="1"/>
</dbReference>
<dbReference type="Pfam" id="PF16327">
    <property type="entry name" value="CcmF_C"/>
    <property type="match status" value="1"/>
</dbReference>
<feature type="transmembrane region" description="Helical" evidence="10">
    <location>
        <begin position="352"/>
        <end position="377"/>
    </location>
</feature>
<feature type="transmembrane region" description="Helical" evidence="10">
    <location>
        <begin position="422"/>
        <end position="441"/>
    </location>
</feature>
<feature type="transmembrane region" description="Helical" evidence="10">
    <location>
        <begin position="312"/>
        <end position="331"/>
    </location>
</feature>
<feature type="transmembrane region" description="Helical" evidence="10">
    <location>
        <begin position="389"/>
        <end position="410"/>
    </location>
</feature>
<keyword evidence="8 10" id="KW-0472">Membrane</keyword>